<dbReference type="PANTHER" id="PTHR40588:SF1">
    <property type="entry name" value="MRNA INTERFERASE TOXIN YAFQ"/>
    <property type="match status" value="1"/>
</dbReference>
<dbReference type="GO" id="GO:0006415">
    <property type="term" value="P:translational termination"/>
    <property type="evidence" value="ECO:0007669"/>
    <property type="project" value="TreeGrafter"/>
</dbReference>
<dbReference type="SUPFAM" id="SSF143011">
    <property type="entry name" value="RelE-like"/>
    <property type="match status" value="1"/>
</dbReference>
<name>A0A1Q2LIE1_9HELI</name>
<evidence type="ECO:0000313" key="3">
    <source>
        <dbReference type="EMBL" id="AQQ60260.1"/>
    </source>
</evidence>
<proteinExistence type="predicted"/>
<feature type="active site" description="Proton donor" evidence="2">
    <location>
        <position position="86"/>
    </location>
</feature>
<dbReference type="NCBIfam" id="TIGR02385">
    <property type="entry name" value="RelE_StbE"/>
    <property type="match status" value="1"/>
</dbReference>
<dbReference type="EMBL" id="CP019645">
    <property type="protein sequence ID" value="AQQ60260.1"/>
    <property type="molecule type" value="Genomic_DNA"/>
</dbReference>
<evidence type="ECO:0000256" key="1">
    <source>
        <dbReference type="ARBA" id="ARBA00022649"/>
    </source>
</evidence>
<dbReference type="AlphaFoldDB" id="A0A1Q2LIE1"/>
<evidence type="ECO:0000313" key="4">
    <source>
        <dbReference type="Proteomes" id="UP000188298"/>
    </source>
</evidence>
<reference evidence="3 4" key="1">
    <citation type="submission" date="2017-02" db="EMBL/GenBank/DDBJ databases">
        <title>Whole genome sequencing of Helicobacter bilis strain AAQJH.</title>
        <authorList>
            <person name="Conlan S."/>
            <person name="Thomas P.J."/>
            <person name="Mullikin J."/>
            <person name="Palmore T.N."/>
            <person name="Frank K.M."/>
            <person name="Segre J.A."/>
        </authorList>
    </citation>
    <scope>NUCLEOTIDE SEQUENCE [LARGE SCALE GENOMIC DNA]</scope>
    <source>
        <strain evidence="3 4">AAQJH</strain>
    </source>
</reference>
<organism evidence="3 4">
    <name type="scientific">Helicobacter bilis</name>
    <dbReference type="NCBI Taxonomy" id="37372"/>
    <lineage>
        <taxon>Bacteria</taxon>
        <taxon>Pseudomonadati</taxon>
        <taxon>Campylobacterota</taxon>
        <taxon>Epsilonproteobacteria</taxon>
        <taxon>Campylobacterales</taxon>
        <taxon>Helicobacteraceae</taxon>
        <taxon>Helicobacter</taxon>
    </lineage>
</organism>
<sequence length="90" mass="10447">MARYSIIHSKAYKKSIKKFQKNDLELIENIIVRLANNEVLESKYRVHKLQGKYSGLNECHIKPDLLLIYQKCDDILVLVCVDVGSHSNLF</sequence>
<dbReference type="InterPro" id="IPR035093">
    <property type="entry name" value="RelE/ParE_toxin_dom_sf"/>
</dbReference>
<dbReference type="RefSeq" id="WP_077389297.1">
    <property type="nucleotide sequence ID" value="NZ_CP019645.1"/>
</dbReference>
<gene>
    <name evidence="3" type="ORF">XJ32_09355</name>
</gene>
<dbReference type="GO" id="GO:0004521">
    <property type="term" value="F:RNA endonuclease activity"/>
    <property type="evidence" value="ECO:0007669"/>
    <property type="project" value="TreeGrafter"/>
</dbReference>
<dbReference type="Pfam" id="PF15738">
    <property type="entry name" value="YafQ_toxin"/>
    <property type="match status" value="1"/>
</dbReference>
<dbReference type="GO" id="GO:0006402">
    <property type="term" value="P:mRNA catabolic process"/>
    <property type="evidence" value="ECO:0007669"/>
    <property type="project" value="TreeGrafter"/>
</dbReference>
<dbReference type="Gene3D" id="3.30.2310.20">
    <property type="entry name" value="RelE-like"/>
    <property type="match status" value="1"/>
</dbReference>
<keyword evidence="1" id="KW-1277">Toxin-antitoxin system</keyword>
<dbReference type="KEGG" id="hbl:XJ32_09355"/>
<accession>A0A1Q2LIE1</accession>
<dbReference type="PANTHER" id="PTHR40588">
    <property type="entry name" value="MRNA INTERFERASE TOXIN YAFQ"/>
    <property type="match status" value="1"/>
</dbReference>
<protein>
    <submittedName>
        <fullName evidence="3">RelE/StbE family addiction module toxin</fullName>
    </submittedName>
</protein>
<dbReference type="InterPro" id="IPR004386">
    <property type="entry name" value="Toxin_YafQ-like"/>
</dbReference>
<evidence type="ECO:0000256" key="2">
    <source>
        <dbReference type="PIRSR" id="PIRSR006156-1"/>
    </source>
</evidence>
<dbReference type="PIRSF" id="PIRSF006156">
    <property type="entry name" value="YafQ"/>
    <property type="match status" value="1"/>
</dbReference>
<dbReference type="InterPro" id="IPR007712">
    <property type="entry name" value="RelE/ParE_toxin"/>
</dbReference>
<dbReference type="Proteomes" id="UP000188298">
    <property type="component" value="Chromosome"/>
</dbReference>